<evidence type="ECO:0000313" key="6">
    <source>
        <dbReference type="EMBL" id="MBR0577248.1"/>
    </source>
</evidence>
<protein>
    <submittedName>
        <fullName evidence="6">TetR/AcrR family transcriptional regulator</fullName>
    </submittedName>
</protein>
<keyword evidence="7" id="KW-1185">Reference proteome</keyword>
<evidence type="ECO:0000256" key="2">
    <source>
        <dbReference type="ARBA" id="ARBA00023125"/>
    </source>
</evidence>
<dbReference type="SUPFAM" id="SSF46689">
    <property type="entry name" value="Homeodomain-like"/>
    <property type="match status" value="1"/>
</dbReference>
<evidence type="ECO:0000256" key="3">
    <source>
        <dbReference type="ARBA" id="ARBA00023163"/>
    </source>
</evidence>
<evidence type="ECO:0000256" key="4">
    <source>
        <dbReference type="PROSITE-ProRule" id="PRU00335"/>
    </source>
</evidence>
<dbReference type="PRINTS" id="PR00455">
    <property type="entry name" value="HTHTETR"/>
</dbReference>
<keyword evidence="3" id="KW-0804">Transcription</keyword>
<dbReference type="Gene3D" id="1.10.357.10">
    <property type="entry name" value="Tetracycline Repressor, domain 2"/>
    <property type="match status" value="1"/>
</dbReference>
<reference evidence="6" key="1">
    <citation type="submission" date="2021-04" db="EMBL/GenBank/DDBJ databases">
        <title>Proteiniclasticum sedimins sp. nov., an obligate anaerobic bacterium isolated from anaerobic sludge.</title>
        <authorList>
            <person name="Liu J."/>
        </authorList>
    </citation>
    <scope>NUCLEOTIDE SEQUENCE</scope>
    <source>
        <strain evidence="6">BAD-10</strain>
    </source>
</reference>
<accession>A0A941CU11</accession>
<organism evidence="6 7">
    <name type="scientific">Proteiniclasticum sediminis</name>
    <dbReference type="NCBI Taxonomy" id="2804028"/>
    <lineage>
        <taxon>Bacteria</taxon>
        <taxon>Bacillati</taxon>
        <taxon>Bacillota</taxon>
        <taxon>Clostridia</taxon>
        <taxon>Eubacteriales</taxon>
        <taxon>Clostridiaceae</taxon>
        <taxon>Proteiniclasticum</taxon>
    </lineage>
</organism>
<dbReference type="InterPro" id="IPR009057">
    <property type="entry name" value="Homeodomain-like_sf"/>
</dbReference>
<keyword evidence="1" id="KW-0805">Transcription regulation</keyword>
<comment type="caution">
    <text evidence="6">The sequence shown here is derived from an EMBL/GenBank/DDBJ whole genome shotgun (WGS) entry which is preliminary data.</text>
</comment>
<keyword evidence="2 4" id="KW-0238">DNA-binding</keyword>
<evidence type="ECO:0000259" key="5">
    <source>
        <dbReference type="PROSITE" id="PS50977"/>
    </source>
</evidence>
<dbReference type="Proteomes" id="UP000675379">
    <property type="component" value="Unassembled WGS sequence"/>
</dbReference>
<dbReference type="AlphaFoldDB" id="A0A941CU11"/>
<dbReference type="PANTHER" id="PTHR30055">
    <property type="entry name" value="HTH-TYPE TRANSCRIPTIONAL REGULATOR RUTR"/>
    <property type="match status" value="1"/>
</dbReference>
<proteinExistence type="predicted"/>
<dbReference type="EMBL" id="JAGSCS010000024">
    <property type="protein sequence ID" value="MBR0577248.1"/>
    <property type="molecule type" value="Genomic_DNA"/>
</dbReference>
<feature type="DNA-binding region" description="H-T-H motif" evidence="4">
    <location>
        <begin position="23"/>
        <end position="42"/>
    </location>
</feature>
<feature type="domain" description="HTH tetR-type" evidence="5">
    <location>
        <begin position="1"/>
        <end position="60"/>
    </location>
</feature>
<sequence length="192" mass="22229">MDKKQEILHAAYALFCQKGEHLSMADLAEAVGIKTPSLYSHYAGKEEILTRMIEEEIRQYEESLQKLVQRLGDLSSYEALKSFFFSILAYYQTENRLRFWRMLPLLQSVALKETFAGAIGETDRRNFAQILQLLVRGKETGEVRIRDAESSLHLYFSMIQGILEAMLLYPERAEDLAFAERIFEAYWAGIRA</sequence>
<dbReference type="GO" id="GO:0003700">
    <property type="term" value="F:DNA-binding transcription factor activity"/>
    <property type="evidence" value="ECO:0007669"/>
    <property type="project" value="TreeGrafter"/>
</dbReference>
<dbReference type="SUPFAM" id="SSF48498">
    <property type="entry name" value="Tetracyclin repressor-like, C-terminal domain"/>
    <property type="match status" value="1"/>
</dbReference>
<dbReference type="Gene3D" id="1.10.10.60">
    <property type="entry name" value="Homeodomain-like"/>
    <property type="match status" value="1"/>
</dbReference>
<dbReference type="InterPro" id="IPR001647">
    <property type="entry name" value="HTH_TetR"/>
</dbReference>
<dbReference type="PROSITE" id="PS50977">
    <property type="entry name" value="HTH_TETR_2"/>
    <property type="match status" value="1"/>
</dbReference>
<evidence type="ECO:0000313" key="7">
    <source>
        <dbReference type="Proteomes" id="UP000675379"/>
    </source>
</evidence>
<dbReference type="InterPro" id="IPR050109">
    <property type="entry name" value="HTH-type_TetR-like_transc_reg"/>
</dbReference>
<evidence type="ECO:0000256" key="1">
    <source>
        <dbReference type="ARBA" id="ARBA00023015"/>
    </source>
</evidence>
<dbReference type="Pfam" id="PF00440">
    <property type="entry name" value="TetR_N"/>
    <property type="match status" value="1"/>
</dbReference>
<dbReference type="PANTHER" id="PTHR30055:SF238">
    <property type="entry name" value="MYCOFACTOCIN BIOSYNTHESIS TRANSCRIPTIONAL REGULATOR MFTR-RELATED"/>
    <property type="match status" value="1"/>
</dbReference>
<dbReference type="RefSeq" id="WP_211802663.1">
    <property type="nucleotide sequence ID" value="NZ_JAGSCS010000024.1"/>
</dbReference>
<dbReference type="GO" id="GO:0000976">
    <property type="term" value="F:transcription cis-regulatory region binding"/>
    <property type="evidence" value="ECO:0007669"/>
    <property type="project" value="TreeGrafter"/>
</dbReference>
<gene>
    <name evidence="6" type="ORF">KCG48_13080</name>
</gene>
<name>A0A941CU11_9CLOT</name>
<dbReference type="InterPro" id="IPR036271">
    <property type="entry name" value="Tet_transcr_reg_TetR-rel_C_sf"/>
</dbReference>